<dbReference type="EMBL" id="CP056065">
    <property type="protein sequence ID" value="UKJ87577.1"/>
    <property type="molecule type" value="Genomic_DNA"/>
</dbReference>
<dbReference type="AlphaFoldDB" id="A0A976M3D1"/>
<feature type="compositionally biased region" description="Polar residues" evidence="1">
    <location>
        <begin position="257"/>
        <end position="275"/>
    </location>
</feature>
<dbReference type="Pfam" id="PF04385">
    <property type="entry name" value="FAINT"/>
    <property type="match status" value="1"/>
</dbReference>
<sequence length="659" mass="73113">MRFYRKFLFFGFLYSISNDKLSLLKFTDTLPIPNPSFGSGADITIGGSYADLAAKKTKGDYSATPELKLFKDDGYGNPVEMQATDFDKRDVAGYGTYKVKDSVKCVLVKFGEDEVWNNGEYYFDEPEYVAYNDTFDSVTLSNDKKSVFCRKDTKSGKWKYVSVLDKTNQTNSAKASGTPESNDLVTPELTEDDKSELTDVSTTNPNEDDVFSVEFEGDSSADQSRRGSDDSDTGEESGYGSRATTPPPDRADGESGYSISVKSDQDSTSIESLADTSVSKTGVDLNIKSDKMSNKKLEYEKVGEYVTYTAKDNYAFKLVKDCDTEVWKANDFTEYSLRVEVDRLDNDSRAVTVYLDGNKTRVFVKDVSNKLWKEIDITLIHPNPVDIDFPYECYFHKNELHGNIRTFTAKKGFSFNSANEYVDGNEVEIWKAVKEIEYSNKIEVDLMNNYSKAVTLYIDDVITKVFKKDGKNEPWNEIDITRVNPKPVNIGFIYETYFCKNEFDNNTRTFEARDGFAFNVVNEGIGSNKVQIWKTINENEYAKKVVAGGNKVTIYIGNDRSTKVFAKGSYGKWTEITSGRGSGTGQSCSGAPSCQPSGKGPAGSLSQSSSSATQPQDSPASHSQSIESLTSQPSLGYSFSVDVGAADALKNLSPRGSKL</sequence>
<dbReference type="OrthoDB" id="363084at2759"/>
<organism evidence="2 3">
    <name type="scientific">Theileria orientalis</name>
    <dbReference type="NCBI Taxonomy" id="68886"/>
    <lineage>
        <taxon>Eukaryota</taxon>
        <taxon>Sar</taxon>
        <taxon>Alveolata</taxon>
        <taxon>Apicomplexa</taxon>
        <taxon>Aconoidasida</taxon>
        <taxon>Piroplasmida</taxon>
        <taxon>Theileriidae</taxon>
        <taxon>Theileria</taxon>
    </lineage>
</organism>
<protein>
    <submittedName>
        <fullName evidence="2">Uncharacterized protein</fullName>
    </submittedName>
</protein>
<feature type="region of interest" description="Disordered" evidence="1">
    <location>
        <begin position="579"/>
        <end position="629"/>
    </location>
</feature>
<feature type="compositionally biased region" description="Low complexity" evidence="1">
    <location>
        <begin position="602"/>
        <end position="621"/>
    </location>
</feature>
<gene>
    <name evidence="2" type="ORF">MACJ_000012</name>
</gene>
<feature type="compositionally biased region" description="Polar residues" evidence="1">
    <location>
        <begin position="579"/>
        <end position="596"/>
    </location>
</feature>
<evidence type="ECO:0000256" key="1">
    <source>
        <dbReference type="SAM" id="MobiDB-lite"/>
    </source>
</evidence>
<evidence type="ECO:0000313" key="2">
    <source>
        <dbReference type="EMBL" id="UKJ87577.1"/>
    </source>
</evidence>
<reference evidence="2" key="1">
    <citation type="submission" date="2022-07" db="EMBL/GenBank/DDBJ databases">
        <title>Evaluation of T. orientalis genome assembly methods using nanopore sequencing and analysis of variation between genomes.</title>
        <authorList>
            <person name="Yam J."/>
            <person name="Micallef M.L."/>
            <person name="Liu M."/>
            <person name="Djordjevic S.P."/>
            <person name="Bogema D.R."/>
            <person name="Jenkins C."/>
        </authorList>
    </citation>
    <scope>NUCLEOTIDE SEQUENCE</scope>
    <source>
        <strain evidence="2">Fish Creek</strain>
    </source>
</reference>
<accession>A0A976M3D1</accession>
<evidence type="ECO:0000313" key="3">
    <source>
        <dbReference type="Proteomes" id="UP000244803"/>
    </source>
</evidence>
<dbReference type="Proteomes" id="UP000244803">
    <property type="component" value="Chromosome 1"/>
</dbReference>
<feature type="compositionally biased region" description="Polar residues" evidence="1">
    <location>
        <begin position="169"/>
        <end position="184"/>
    </location>
</feature>
<feature type="region of interest" description="Disordered" evidence="1">
    <location>
        <begin position="169"/>
        <end position="275"/>
    </location>
</feature>
<name>A0A976M3D1_THEOR</name>
<dbReference type="InterPro" id="IPR007480">
    <property type="entry name" value="DUF529"/>
</dbReference>
<proteinExistence type="predicted"/>
<feature type="compositionally biased region" description="Acidic residues" evidence="1">
    <location>
        <begin position="206"/>
        <end position="219"/>
    </location>
</feature>